<reference evidence="3 4" key="1">
    <citation type="submission" date="2020-02" db="EMBL/GenBank/DDBJ databases">
        <title>Paenibacillus sp. nov., isolated from rhizosphere soil of tomato.</title>
        <authorList>
            <person name="Weon H.-Y."/>
            <person name="Lee S.A."/>
        </authorList>
    </citation>
    <scope>NUCLEOTIDE SEQUENCE [LARGE SCALE GENOMIC DNA]</scope>
    <source>
        <strain evidence="3 4">14171R-81</strain>
    </source>
</reference>
<keyword evidence="4" id="KW-1185">Reference proteome</keyword>
<dbReference type="RefSeq" id="WP_162639122.1">
    <property type="nucleotide sequence ID" value="NZ_CP048286.1"/>
</dbReference>
<name>A0A6C0NWV2_9BACL</name>
<dbReference type="AlphaFoldDB" id="A0A6C0NWV2"/>
<dbReference type="Gene3D" id="6.10.250.3150">
    <property type="match status" value="1"/>
</dbReference>
<organism evidence="3 4">
    <name type="scientific">Paenibacillus rhizovicinus</name>
    <dbReference type="NCBI Taxonomy" id="2704463"/>
    <lineage>
        <taxon>Bacteria</taxon>
        <taxon>Bacillati</taxon>
        <taxon>Bacillota</taxon>
        <taxon>Bacilli</taxon>
        <taxon>Bacillales</taxon>
        <taxon>Paenibacillaceae</taxon>
        <taxon>Paenibacillus</taxon>
    </lineage>
</organism>
<dbReference type="Proteomes" id="UP000479114">
    <property type="component" value="Chromosome"/>
</dbReference>
<feature type="coiled-coil region" evidence="1">
    <location>
        <begin position="136"/>
        <end position="180"/>
    </location>
</feature>
<dbReference type="EMBL" id="CP048286">
    <property type="protein sequence ID" value="QHW30396.1"/>
    <property type="molecule type" value="Genomic_DNA"/>
</dbReference>
<gene>
    <name evidence="3" type="ORF">GZH47_05745</name>
</gene>
<feature type="chain" id="PRO_5025650858" description="N-terminal domain of peptidoglycan hydrolase CwlO-containing protein" evidence="2">
    <location>
        <begin position="29"/>
        <end position="361"/>
    </location>
</feature>
<evidence type="ECO:0008006" key="5">
    <source>
        <dbReference type="Google" id="ProtNLM"/>
    </source>
</evidence>
<protein>
    <recommendedName>
        <fullName evidence="5">N-terminal domain of peptidoglycan hydrolase CwlO-containing protein</fullName>
    </recommendedName>
</protein>
<evidence type="ECO:0000256" key="1">
    <source>
        <dbReference type="SAM" id="Coils"/>
    </source>
</evidence>
<proteinExistence type="predicted"/>
<evidence type="ECO:0000256" key="2">
    <source>
        <dbReference type="SAM" id="SignalP"/>
    </source>
</evidence>
<evidence type="ECO:0000313" key="3">
    <source>
        <dbReference type="EMBL" id="QHW30396.1"/>
    </source>
</evidence>
<sequence>MQGTKRRWTVSLAVFALAGWLTIYPALAEPAVPQDEETRSVLEKSLSVVEIDKEITRIQTEQAGVQAKLKSSQAELALQEDAIAKKRENAGQVLRAYYTGERDVLLTALLSARNLSGLLTVMDYFDYIFSSDKDTLNDYTKQYKALKKNITSLNEQSAQLDEVETRLKTQRDRVSALQSEVDSTLNGRSDADKLRSLIDDYTDYWQNVGLVEVNRYFKALSKAMNKIPSWVEKDKDMLKIDGFNYTLSIPADKLNDFLRGQDNIFDNFAFAFQQDKVVITGKKDDLQVELTGHYTLEKNGAILFHVDELIFNGLALPDTTRQQLEKQFDLGFSPSDIVSFVKAKSVAVQDGKLIIKLSISL</sequence>
<accession>A0A6C0NWV2</accession>
<evidence type="ECO:0000313" key="4">
    <source>
        <dbReference type="Proteomes" id="UP000479114"/>
    </source>
</evidence>
<keyword evidence="1" id="KW-0175">Coiled coil</keyword>
<dbReference type="KEGG" id="prz:GZH47_05745"/>
<keyword evidence="2" id="KW-0732">Signal</keyword>
<feature type="signal peptide" evidence="2">
    <location>
        <begin position="1"/>
        <end position="28"/>
    </location>
</feature>